<dbReference type="AlphaFoldDB" id="A0A8H6RH66"/>
<comment type="caution">
    <text evidence="2">The sequence shown here is derived from an EMBL/GenBank/DDBJ whole genome shotgun (WGS) entry which is preliminary data.</text>
</comment>
<evidence type="ECO:0000313" key="2">
    <source>
        <dbReference type="EMBL" id="KAF7191760.1"/>
    </source>
</evidence>
<gene>
    <name evidence="2" type="ORF">HII31_06805</name>
</gene>
<proteinExistence type="predicted"/>
<dbReference type="EMBL" id="JABCIY010000155">
    <property type="protein sequence ID" value="KAF7191760.1"/>
    <property type="molecule type" value="Genomic_DNA"/>
</dbReference>
<sequence>MAGLPKAIVKAAHTSINYPKLTTPSYESYLNTVAKLKGGNKVALSAIGKSAFDREYAAKLQQQYGHDEKLVRKHLEQTNTKAAKELWERVTRRRNEALKIPSMLADGVEHLKLPSLGSHIKNAAGAGRKNDRWSRQTYQDFARKCEKDNAQVVFTKQMMDDALRRAAFLITRGGQKTFVDSADVEKMLARESVSCRAFHKTCLIISSALEKNLIITGEIVSEAERQKQTQRLNTTCCEPDHDGDGGWSRKVTKDPKTIHPHERNAETPRRKSATHFPLEQFYYCDQW</sequence>
<dbReference type="OrthoDB" id="3650791at2759"/>
<accession>A0A8H6RH66</accession>
<name>A0A8H6RH66_9PEZI</name>
<reference evidence="2" key="1">
    <citation type="submission" date="2020-04" db="EMBL/GenBank/DDBJ databases">
        <title>Draft genome resource of the tomato pathogen Pseudocercospora fuligena.</title>
        <authorList>
            <person name="Zaccaron A."/>
        </authorList>
    </citation>
    <scope>NUCLEOTIDE SEQUENCE</scope>
    <source>
        <strain evidence="2">PF001</strain>
    </source>
</reference>
<evidence type="ECO:0000313" key="3">
    <source>
        <dbReference type="Proteomes" id="UP000660729"/>
    </source>
</evidence>
<dbReference type="Proteomes" id="UP000660729">
    <property type="component" value="Unassembled WGS sequence"/>
</dbReference>
<keyword evidence="3" id="KW-1185">Reference proteome</keyword>
<organism evidence="2 3">
    <name type="scientific">Pseudocercospora fuligena</name>
    <dbReference type="NCBI Taxonomy" id="685502"/>
    <lineage>
        <taxon>Eukaryota</taxon>
        <taxon>Fungi</taxon>
        <taxon>Dikarya</taxon>
        <taxon>Ascomycota</taxon>
        <taxon>Pezizomycotina</taxon>
        <taxon>Dothideomycetes</taxon>
        <taxon>Dothideomycetidae</taxon>
        <taxon>Mycosphaerellales</taxon>
        <taxon>Mycosphaerellaceae</taxon>
        <taxon>Pseudocercospora</taxon>
    </lineage>
</organism>
<feature type="region of interest" description="Disordered" evidence="1">
    <location>
        <begin position="234"/>
        <end position="271"/>
    </location>
</feature>
<evidence type="ECO:0000256" key="1">
    <source>
        <dbReference type="SAM" id="MobiDB-lite"/>
    </source>
</evidence>
<protein>
    <submittedName>
        <fullName evidence="2">Uncharacterized protein</fullName>
    </submittedName>
</protein>
<feature type="compositionally biased region" description="Basic and acidic residues" evidence="1">
    <location>
        <begin position="251"/>
        <end position="269"/>
    </location>
</feature>